<dbReference type="InterPro" id="IPR003033">
    <property type="entry name" value="SCP2_sterol-bd_dom"/>
</dbReference>
<comment type="pathway">
    <text evidence="1">Cofactor biosynthesis; ubiquinone biosynthesis.</text>
</comment>
<dbReference type="Gene3D" id="3.30.1050.10">
    <property type="entry name" value="SCP2 sterol-binding domain"/>
    <property type="match status" value="1"/>
</dbReference>
<dbReference type="SUPFAM" id="SSF55718">
    <property type="entry name" value="SCP-like"/>
    <property type="match status" value="1"/>
</dbReference>
<gene>
    <name evidence="3" type="primary">yhbT</name>
    <name evidence="1" type="synonym">ubiT</name>
    <name evidence="3" type="ORF">GTPT_0195</name>
</gene>
<sequence>MLQRLHHHLVSEMPNLLAGPLGLVPFSCKKALLRQLINWQYRQLITAGDIDFLHQRRLGIDIRDLRLKWVMTLENNRIMITDGQDADVWFRADTNDLILLAAGRKDPDMLFFQRRLVVEGDTELGLAVKNLMDAIEPESMPAILLKGLQHLAAFTEAGMTQDASVITVREENSC</sequence>
<evidence type="ECO:0000256" key="1">
    <source>
        <dbReference type="HAMAP-Rule" id="MF_02231"/>
    </source>
</evidence>
<evidence type="ECO:0000313" key="3">
    <source>
        <dbReference type="EMBL" id="KFD22618.1"/>
    </source>
</evidence>
<keyword evidence="4" id="KW-1185">Reference proteome</keyword>
<dbReference type="Proteomes" id="UP000028602">
    <property type="component" value="Unassembled WGS sequence"/>
</dbReference>
<dbReference type="InterPro" id="IPR016830">
    <property type="entry name" value="UbiT"/>
</dbReference>
<evidence type="ECO:0000313" key="4">
    <source>
        <dbReference type="Proteomes" id="UP000028602"/>
    </source>
</evidence>
<dbReference type="OrthoDB" id="5292463at2"/>
<dbReference type="GO" id="GO:0006744">
    <property type="term" value="P:ubiquinone biosynthetic process"/>
    <property type="evidence" value="ECO:0007669"/>
    <property type="project" value="UniProtKB-UniRule"/>
</dbReference>
<comment type="caution">
    <text evidence="3">The sequence shown here is derived from an EMBL/GenBank/DDBJ whole genome shotgun (WGS) entry which is preliminary data.</text>
</comment>
<organism evidence="3 4">
    <name type="scientific">Tatumella ptyseos ATCC 33301</name>
    <dbReference type="NCBI Taxonomy" id="1005995"/>
    <lineage>
        <taxon>Bacteria</taxon>
        <taxon>Pseudomonadati</taxon>
        <taxon>Pseudomonadota</taxon>
        <taxon>Gammaproteobacteria</taxon>
        <taxon>Enterobacterales</taxon>
        <taxon>Erwiniaceae</taxon>
        <taxon>Tatumella</taxon>
    </lineage>
</organism>
<dbReference type="EMBL" id="JMPR01000004">
    <property type="protein sequence ID" value="KFD22618.1"/>
    <property type="molecule type" value="Genomic_DNA"/>
</dbReference>
<protein>
    <recommendedName>
        <fullName evidence="1">Ubiquinone biosynthesis accessory factor UbiT</fullName>
    </recommendedName>
</protein>
<evidence type="ECO:0000259" key="2">
    <source>
        <dbReference type="Pfam" id="PF02036"/>
    </source>
</evidence>
<proteinExistence type="inferred from homology"/>
<dbReference type="UniPathway" id="UPA00232"/>
<comment type="function">
    <text evidence="1">Required for O(2)-independent ubiquinone (coenzyme Q) biosynthesis. Likely functions as an accessory factor.</text>
</comment>
<reference evidence="3 4" key="1">
    <citation type="submission" date="2014-05" db="EMBL/GenBank/DDBJ databases">
        <title>ATOL: Assembling a taxonomically balanced genome-scale reconstruction of the evolutionary history of the Enterobacteriaceae.</title>
        <authorList>
            <person name="Plunkett G.III."/>
            <person name="Neeno-Eckwall E.C."/>
            <person name="Glasner J.D."/>
            <person name="Perna N.T."/>
        </authorList>
    </citation>
    <scope>NUCLEOTIDE SEQUENCE [LARGE SCALE GENOMIC DNA]</scope>
    <source>
        <strain evidence="3 4">ATCC 33301</strain>
    </source>
</reference>
<feature type="domain" description="SCP2" evidence="2">
    <location>
        <begin position="46"/>
        <end position="133"/>
    </location>
</feature>
<name>A0A085JQ72_9GAMM</name>
<dbReference type="PIRSF" id="PIRSF025550">
    <property type="entry name" value="UCP025550_lpd_carrier"/>
    <property type="match status" value="1"/>
</dbReference>
<dbReference type="Pfam" id="PF02036">
    <property type="entry name" value="SCP2"/>
    <property type="match status" value="1"/>
</dbReference>
<keyword evidence="1" id="KW-0831">Ubiquinone biosynthesis</keyword>
<dbReference type="RefSeq" id="WP_025903876.1">
    <property type="nucleotide sequence ID" value="NZ_ATMJ01000010.1"/>
</dbReference>
<dbReference type="eggNOG" id="COG3154">
    <property type="taxonomic scope" value="Bacteria"/>
</dbReference>
<accession>A0A085JQ72</accession>
<dbReference type="InterPro" id="IPR036527">
    <property type="entry name" value="SCP2_sterol-bd_dom_sf"/>
</dbReference>
<dbReference type="AlphaFoldDB" id="A0A085JQ72"/>
<comment type="similarity">
    <text evidence="1">Belongs to the UbiT family.</text>
</comment>
<dbReference type="HAMAP" id="MF_02231">
    <property type="entry name" value="UbiT"/>
    <property type="match status" value="1"/>
</dbReference>